<dbReference type="EMBL" id="JBHULY010000005">
    <property type="protein sequence ID" value="MFD2725137.1"/>
    <property type="molecule type" value="Genomic_DNA"/>
</dbReference>
<evidence type="ECO:0000313" key="2">
    <source>
        <dbReference type="Proteomes" id="UP001597476"/>
    </source>
</evidence>
<organism evidence="1 2">
    <name type="scientific">Hyunsoonleella rubra</name>
    <dbReference type="NCBI Taxonomy" id="1737062"/>
    <lineage>
        <taxon>Bacteria</taxon>
        <taxon>Pseudomonadati</taxon>
        <taxon>Bacteroidota</taxon>
        <taxon>Flavobacteriia</taxon>
        <taxon>Flavobacteriales</taxon>
        <taxon>Flavobacteriaceae</taxon>
    </lineage>
</organism>
<sequence length="95" mass="10940">MIAKTLCIQKEEQKGCNGKCQLHKELKENNADKSSDNPLQNPERRSLDVFVVVSLPQNQQEHIALDDTWENQVDFRQQVPVHPFYDIDTPPPNLS</sequence>
<name>A0ABW5T783_9FLAO</name>
<reference evidence="2" key="1">
    <citation type="journal article" date="2019" name="Int. J. Syst. Evol. Microbiol.">
        <title>The Global Catalogue of Microorganisms (GCM) 10K type strain sequencing project: providing services to taxonomists for standard genome sequencing and annotation.</title>
        <authorList>
            <consortium name="The Broad Institute Genomics Platform"/>
            <consortium name="The Broad Institute Genome Sequencing Center for Infectious Disease"/>
            <person name="Wu L."/>
            <person name="Ma J."/>
        </authorList>
    </citation>
    <scope>NUCLEOTIDE SEQUENCE [LARGE SCALE GENOMIC DNA]</scope>
    <source>
        <strain evidence="2">KCTC 42398</strain>
    </source>
</reference>
<dbReference type="Proteomes" id="UP001597476">
    <property type="component" value="Unassembled WGS sequence"/>
</dbReference>
<keyword evidence="2" id="KW-1185">Reference proteome</keyword>
<evidence type="ECO:0000313" key="1">
    <source>
        <dbReference type="EMBL" id="MFD2725137.1"/>
    </source>
</evidence>
<comment type="caution">
    <text evidence="1">The sequence shown here is derived from an EMBL/GenBank/DDBJ whole genome shotgun (WGS) entry which is preliminary data.</text>
</comment>
<proteinExistence type="predicted"/>
<accession>A0ABW5T783</accession>
<dbReference type="RefSeq" id="WP_380288823.1">
    <property type="nucleotide sequence ID" value="NZ_JBHULY010000005.1"/>
</dbReference>
<gene>
    <name evidence="1" type="ORF">ACFSR8_02840</name>
</gene>
<protein>
    <submittedName>
        <fullName evidence="1">Uncharacterized protein</fullName>
    </submittedName>
</protein>